<evidence type="ECO:0000256" key="3">
    <source>
        <dbReference type="RuleBase" id="RU000507"/>
    </source>
</evidence>
<dbReference type="Proteomes" id="UP001595604">
    <property type="component" value="Unassembled WGS sequence"/>
</dbReference>
<dbReference type="NCBIfam" id="NF008557">
    <property type="entry name" value="PRK11493.1"/>
    <property type="match status" value="1"/>
</dbReference>
<evidence type="ECO:0000313" key="6">
    <source>
        <dbReference type="Proteomes" id="UP001595604"/>
    </source>
</evidence>
<dbReference type="GO" id="GO:0016784">
    <property type="term" value="F:3-mercaptopyruvate sulfurtransferase activity"/>
    <property type="evidence" value="ECO:0007669"/>
    <property type="project" value="UniProtKB-EC"/>
</dbReference>
<proteinExistence type="predicted"/>
<reference evidence="6" key="1">
    <citation type="journal article" date="2019" name="Int. J. Syst. Evol. Microbiol.">
        <title>The Global Catalogue of Microorganisms (GCM) 10K type strain sequencing project: providing services to taxonomists for standard genome sequencing and annotation.</title>
        <authorList>
            <consortium name="The Broad Institute Genomics Platform"/>
            <consortium name="The Broad Institute Genome Sequencing Center for Infectious Disease"/>
            <person name="Wu L."/>
            <person name="Ma J."/>
        </authorList>
    </citation>
    <scope>NUCLEOTIDE SEQUENCE [LARGE SCALE GENOMIC DNA]</scope>
    <source>
        <strain evidence="6">KCTC 42984</strain>
    </source>
</reference>
<keyword evidence="2" id="KW-0677">Repeat</keyword>
<keyword evidence="6" id="KW-1185">Reference proteome</keyword>
<name>A0ABV7IPM9_9SPHN</name>
<dbReference type="RefSeq" id="WP_379508959.1">
    <property type="nucleotide sequence ID" value="NZ_JBHRTQ010000004.1"/>
</dbReference>
<dbReference type="InterPro" id="IPR001763">
    <property type="entry name" value="Rhodanese-like_dom"/>
</dbReference>
<dbReference type="InterPro" id="IPR001307">
    <property type="entry name" value="Thiosulphate_STrfase_CS"/>
</dbReference>
<dbReference type="CDD" id="cd01449">
    <property type="entry name" value="TST_Repeat_2"/>
    <property type="match status" value="1"/>
</dbReference>
<evidence type="ECO:0000256" key="2">
    <source>
        <dbReference type="ARBA" id="ARBA00022737"/>
    </source>
</evidence>
<gene>
    <name evidence="5" type="primary">sseA</name>
    <name evidence="5" type="ORF">ACFOD9_04875</name>
</gene>
<dbReference type="EMBL" id="JBHRTQ010000004">
    <property type="protein sequence ID" value="MFC3173579.1"/>
    <property type="molecule type" value="Genomic_DNA"/>
</dbReference>
<feature type="domain" description="Rhodanese" evidence="4">
    <location>
        <begin position="15"/>
        <end position="132"/>
    </location>
</feature>
<comment type="caution">
    <text evidence="5">The sequence shown here is derived from an EMBL/GenBank/DDBJ whole genome shotgun (WGS) entry which is preliminary data.</text>
</comment>
<dbReference type="Gene3D" id="3.40.250.10">
    <property type="entry name" value="Rhodanese-like domain"/>
    <property type="match status" value="2"/>
</dbReference>
<accession>A0ABV7IPM9</accession>
<dbReference type="InterPro" id="IPR045078">
    <property type="entry name" value="TST/MPST-like"/>
</dbReference>
<evidence type="ECO:0000259" key="4">
    <source>
        <dbReference type="PROSITE" id="PS50206"/>
    </source>
</evidence>
<dbReference type="SUPFAM" id="SSF52821">
    <property type="entry name" value="Rhodanese/Cell cycle control phosphatase"/>
    <property type="match status" value="2"/>
</dbReference>
<organism evidence="5 6">
    <name type="scientific">Novosphingobium bradum</name>
    <dbReference type="NCBI Taxonomy" id="1737444"/>
    <lineage>
        <taxon>Bacteria</taxon>
        <taxon>Pseudomonadati</taxon>
        <taxon>Pseudomonadota</taxon>
        <taxon>Alphaproteobacteria</taxon>
        <taxon>Sphingomonadales</taxon>
        <taxon>Sphingomonadaceae</taxon>
        <taxon>Novosphingobium</taxon>
    </lineage>
</organism>
<evidence type="ECO:0000313" key="5">
    <source>
        <dbReference type="EMBL" id="MFC3173579.1"/>
    </source>
</evidence>
<keyword evidence="1 3" id="KW-0808">Transferase</keyword>
<dbReference type="InterPro" id="IPR036873">
    <property type="entry name" value="Rhodanese-like_dom_sf"/>
</dbReference>
<dbReference type="PROSITE" id="PS50206">
    <property type="entry name" value="RHODANESE_3"/>
    <property type="match status" value="2"/>
</dbReference>
<sequence length="283" mass="29867">MTSLVTVEWLANEMGASDLRIVDATKHLPEAGRDARAEYGEGHIPGAVFMNLEDLVEPAAPVENTLPSAERFASRMQALGLGDGSRIILYDDSAVKSSARAWFMLRMFGANLVAILDGGLGAWIAAGQPLAKGVETRRHRHFTAWSDPAQVRSKAQLVANLASRAEQVVDARGAARFTGASPEQRPGLAPGHIPGSLNVPYTALFNPDGTYKSPDDLRAVFTAAGVDLSRPVVTTCGSGVTACVVGFALHLIGKDDVALYDGSWAEWGADPALPKALGEAVHA</sequence>
<feature type="domain" description="Rhodanese" evidence="4">
    <location>
        <begin position="162"/>
        <end position="276"/>
    </location>
</feature>
<evidence type="ECO:0000256" key="1">
    <source>
        <dbReference type="ARBA" id="ARBA00022679"/>
    </source>
</evidence>
<dbReference type="PROSITE" id="PS00683">
    <property type="entry name" value="RHODANESE_2"/>
    <property type="match status" value="1"/>
</dbReference>
<dbReference type="SMART" id="SM00450">
    <property type="entry name" value="RHOD"/>
    <property type="match status" value="2"/>
</dbReference>
<dbReference type="PANTHER" id="PTHR11364:SF27">
    <property type="entry name" value="SULFURTRANSFERASE"/>
    <property type="match status" value="1"/>
</dbReference>
<dbReference type="Pfam" id="PF00581">
    <property type="entry name" value="Rhodanese"/>
    <property type="match status" value="2"/>
</dbReference>
<dbReference type="CDD" id="cd01448">
    <property type="entry name" value="TST_Repeat_1"/>
    <property type="match status" value="1"/>
</dbReference>
<protein>
    <recommendedName>
        <fullName evidence="3">Sulfurtransferase</fullName>
    </recommendedName>
</protein>
<dbReference type="PANTHER" id="PTHR11364">
    <property type="entry name" value="THIOSULFATE SULFERTANSFERASE"/>
    <property type="match status" value="1"/>
</dbReference>